<feature type="region of interest" description="Disordered" evidence="2">
    <location>
        <begin position="368"/>
        <end position="405"/>
    </location>
</feature>
<feature type="region of interest" description="Disordered" evidence="2">
    <location>
        <begin position="449"/>
        <end position="479"/>
    </location>
</feature>
<name>A0ABR1W504_9PEZI</name>
<dbReference type="InterPro" id="IPR012337">
    <property type="entry name" value="RNaseH-like_sf"/>
</dbReference>
<dbReference type="Proteomes" id="UP001446871">
    <property type="component" value="Unassembled WGS sequence"/>
</dbReference>
<evidence type="ECO:0000256" key="1">
    <source>
        <dbReference type="SAM" id="Coils"/>
    </source>
</evidence>
<feature type="region of interest" description="Disordered" evidence="2">
    <location>
        <begin position="322"/>
        <end position="351"/>
    </location>
</feature>
<dbReference type="Gene3D" id="3.30.420.10">
    <property type="entry name" value="Ribonuclease H-like superfamily/Ribonuclease H"/>
    <property type="match status" value="1"/>
</dbReference>
<dbReference type="InterPro" id="IPR002156">
    <property type="entry name" value="RNaseH_domain"/>
</dbReference>
<evidence type="ECO:0000256" key="2">
    <source>
        <dbReference type="SAM" id="MobiDB-lite"/>
    </source>
</evidence>
<dbReference type="SUPFAM" id="SSF53098">
    <property type="entry name" value="Ribonuclease H-like"/>
    <property type="match status" value="1"/>
</dbReference>
<comment type="caution">
    <text evidence="4">The sequence shown here is derived from an EMBL/GenBank/DDBJ whole genome shotgun (WGS) entry which is preliminary data.</text>
</comment>
<dbReference type="EMBL" id="JAQQWM010000002">
    <property type="protein sequence ID" value="KAK8078566.1"/>
    <property type="molecule type" value="Genomic_DNA"/>
</dbReference>
<organism evidence="4 5">
    <name type="scientific">Apiospora saccharicola</name>
    <dbReference type="NCBI Taxonomy" id="335842"/>
    <lineage>
        <taxon>Eukaryota</taxon>
        <taxon>Fungi</taxon>
        <taxon>Dikarya</taxon>
        <taxon>Ascomycota</taxon>
        <taxon>Pezizomycotina</taxon>
        <taxon>Sordariomycetes</taxon>
        <taxon>Xylariomycetidae</taxon>
        <taxon>Amphisphaeriales</taxon>
        <taxon>Apiosporaceae</taxon>
        <taxon>Apiospora</taxon>
    </lineage>
</organism>
<sequence length="500" mass="55156">MRALKMRILCCLAQRPPFKFNFHPGGNVKQPTVKPPEPIPQVAVAVPLTLFPASPKPEPVATPARRDPAPVLEVSAASLWETSPYEKMHVYNRGADRSRFLAHRAGLMAGLGDRIVMYTDGSAPRGGGRRRNPPRTAAVTYKLLYGGASAREERWHDNSYGILGVYGSNEAEVVAVAEALGTLEQEVRAYDQSRKADDGTSRLLVFLFSDSDYCLGILDKMLVAIRKQGPFAERDSTVDHLKANLRKLGEYLRSTDLQIRLEFHCIKSHSDIVGNDRADRLASEAYTTAKLYFSGRRLPTTTGTKHEIADMNEMSRALKVGRPHDSAAASLPGASSASTGSNSSDSSHTVSDDSIVLKDYIESAIEASKEEMEPWRTSHGSKASESTQPEDKPRISEPVEQTTPAPLSGVYQTVADLKREFQKQRDEERQTSENMASKLLEAVEKLKRSSHVATSLVDGEEVADSKPKPEKQRKRDLLAVRIRRAGQRLRGFSRKSSTAT</sequence>
<feature type="compositionally biased region" description="Low complexity" evidence="2">
    <location>
        <begin position="326"/>
        <end position="351"/>
    </location>
</feature>
<accession>A0ABR1W504</accession>
<dbReference type="PROSITE" id="PS50879">
    <property type="entry name" value="RNASE_H_1"/>
    <property type="match status" value="1"/>
</dbReference>
<dbReference type="Pfam" id="PF00075">
    <property type="entry name" value="RNase_H"/>
    <property type="match status" value="1"/>
</dbReference>
<dbReference type="InterPro" id="IPR036397">
    <property type="entry name" value="RNaseH_sf"/>
</dbReference>
<evidence type="ECO:0000259" key="3">
    <source>
        <dbReference type="PROSITE" id="PS50879"/>
    </source>
</evidence>
<feature type="domain" description="RNase H type-1" evidence="3">
    <location>
        <begin position="111"/>
        <end position="287"/>
    </location>
</feature>
<proteinExistence type="predicted"/>
<keyword evidence="5" id="KW-1185">Reference proteome</keyword>
<reference evidence="4 5" key="1">
    <citation type="submission" date="2023-01" db="EMBL/GenBank/DDBJ databases">
        <title>Analysis of 21 Apiospora genomes using comparative genomics revels a genus with tremendous synthesis potential of carbohydrate active enzymes and secondary metabolites.</title>
        <authorList>
            <person name="Sorensen T."/>
        </authorList>
    </citation>
    <scope>NUCLEOTIDE SEQUENCE [LARGE SCALE GENOMIC DNA]</scope>
    <source>
        <strain evidence="4 5">CBS 83171</strain>
    </source>
</reference>
<evidence type="ECO:0000313" key="4">
    <source>
        <dbReference type="EMBL" id="KAK8078566.1"/>
    </source>
</evidence>
<feature type="coiled-coil region" evidence="1">
    <location>
        <begin position="414"/>
        <end position="449"/>
    </location>
</feature>
<feature type="compositionally biased region" description="Basic and acidic residues" evidence="2">
    <location>
        <begin position="463"/>
        <end position="478"/>
    </location>
</feature>
<feature type="compositionally biased region" description="Polar residues" evidence="2">
    <location>
        <begin position="378"/>
        <end position="387"/>
    </location>
</feature>
<gene>
    <name evidence="4" type="ORF">PG996_004736</name>
</gene>
<keyword evidence="1" id="KW-0175">Coiled coil</keyword>
<protein>
    <recommendedName>
        <fullName evidence="3">RNase H type-1 domain-containing protein</fullName>
    </recommendedName>
</protein>
<evidence type="ECO:0000313" key="5">
    <source>
        <dbReference type="Proteomes" id="UP001446871"/>
    </source>
</evidence>